<feature type="signal peptide" evidence="1">
    <location>
        <begin position="1"/>
        <end position="31"/>
    </location>
</feature>
<feature type="chain" id="PRO_5028873402" description="Peptidoglycan binding-like domain-containing protein" evidence="1">
    <location>
        <begin position="32"/>
        <end position="160"/>
    </location>
</feature>
<name>A0A6V8LK24_9ACTN</name>
<keyword evidence="3" id="KW-1185">Reference proteome</keyword>
<dbReference type="InterPro" id="IPR036366">
    <property type="entry name" value="PGBDSf"/>
</dbReference>
<evidence type="ECO:0008006" key="4">
    <source>
        <dbReference type="Google" id="ProtNLM"/>
    </source>
</evidence>
<dbReference type="Gene3D" id="1.10.101.10">
    <property type="entry name" value="PGBD-like superfamily/PGBD"/>
    <property type="match status" value="1"/>
</dbReference>
<accession>A0A6V8LK24</accession>
<evidence type="ECO:0000313" key="3">
    <source>
        <dbReference type="Proteomes" id="UP000482960"/>
    </source>
</evidence>
<keyword evidence="1" id="KW-0732">Signal</keyword>
<dbReference type="Proteomes" id="UP000482960">
    <property type="component" value="Unassembled WGS sequence"/>
</dbReference>
<evidence type="ECO:0000313" key="2">
    <source>
        <dbReference type="EMBL" id="GFJ95228.1"/>
    </source>
</evidence>
<comment type="caution">
    <text evidence="2">The sequence shown here is derived from an EMBL/GenBank/DDBJ whole genome shotgun (WGS) entry which is preliminary data.</text>
</comment>
<dbReference type="RefSeq" id="WP_173082739.1">
    <property type="nucleotide sequence ID" value="NZ_BAABJB010000012.1"/>
</dbReference>
<proteinExistence type="predicted"/>
<dbReference type="EMBL" id="BLPG01000001">
    <property type="protein sequence ID" value="GFJ95228.1"/>
    <property type="molecule type" value="Genomic_DNA"/>
</dbReference>
<organism evidence="2 3">
    <name type="scientific">Phytohabitans rumicis</name>
    <dbReference type="NCBI Taxonomy" id="1076125"/>
    <lineage>
        <taxon>Bacteria</taxon>
        <taxon>Bacillati</taxon>
        <taxon>Actinomycetota</taxon>
        <taxon>Actinomycetes</taxon>
        <taxon>Micromonosporales</taxon>
        <taxon>Micromonosporaceae</taxon>
    </lineage>
</organism>
<dbReference type="AlphaFoldDB" id="A0A6V8LK24"/>
<reference evidence="2 3" key="1">
    <citation type="submission" date="2020-03" db="EMBL/GenBank/DDBJ databases">
        <title>Whole genome shotgun sequence of Phytohabitans rumicis NBRC 108638.</title>
        <authorList>
            <person name="Komaki H."/>
            <person name="Tamura T."/>
        </authorList>
    </citation>
    <scope>NUCLEOTIDE SEQUENCE [LARGE SCALE GENOMIC DNA]</scope>
    <source>
        <strain evidence="2 3">NBRC 108638</strain>
    </source>
</reference>
<evidence type="ECO:0000256" key="1">
    <source>
        <dbReference type="SAM" id="SignalP"/>
    </source>
</evidence>
<gene>
    <name evidence="2" type="ORF">Prum_088700</name>
</gene>
<sequence length="160" mass="17112">MRKQLRRLLTAAVGAIVATTALIAPASSASAAYPTCNSWTTLRPSSGYVFHIPSLGRNSGNYLCQLELYDGYNGGGAQSAVFVLQGSLNSCHQAGLTQDGKYGPLTRNAVTWIYRSVGLPDPPEGVGVYTQIAMVFAIKWLGQRQVGGETRTTCLHYLAI</sequence>
<reference evidence="2 3" key="2">
    <citation type="submission" date="2020-03" db="EMBL/GenBank/DDBJ databases">
        <authorList>
            <person name="Ichikawa N."/>
            <person name="Kimura A."/>
            <person name="Kitahashi Y."/>
            <person name="Uohara A."/>
        </authorList>
    </citation>
    <scope>NUCLEOTIDE SEQUENCE [LARGE SCALE GENOMIC DNA]</scope>
    <source>
        <strain evidence="2 3">NBRC 108638</strain>
    </source>
</reference>
<protein>
    <recommendedName>
        <fullName evidence="4">Peptidoglycan binding-like domain-containing protein</fullName>
    </recommendedName>
</protein>